<dbReference type="Proteomes" id="UP000594205">
    <property type="component" value="Chromosome"/>
</dbReference>
<feature type="compositionally biased region" description="Polar residues" evidence="1">
    <location>
        <begin position="10"/>
        <end position="22"/>
    </location>
</feature>
<feature type="transmembrane region" description="Helical" evidence="2">
    <location>
        <begin position="229"/>
        <end position="249"/>
    </location>
</feature>
<dbReference type="PANTHER" id="PTHR37312:SF1">
    <property type="entry name" value="MEMBRANE-BOUND ACYLTRANSFERASE YKRP-RELATED"/>
    <property type="match status" value="1"/>
</dbReference>
<feature type="transmembrane region" description="Helical" evidence="2">
    <location>
        <begin position="269"/>
        <end position="294"/>
    </location>
</feature>
<accession>A0A7M2SPN2</accession>
<feature type="transmembrane region" description="Helical" evidence="2">
    <location>
        <begin position="116"/>
        <end position="135"/>
    </location>
</feature>
<gene>
    <name evidence="4" type="ORF">IM697_08050</name>
</gene>
<dbReference type="Pfam" id="PF01757">
    <property type="entry name" value="Acyl_transf_3"/>
    <property type="match status" value="1"/>
</dbReference>
<evidence type="ECO:0000313" key="5">
    <source>
        <dbReference type="Proteomes" id="UP000594205"/>
    </source>
</evidence>
<dbReference type="AlphaFoldDB" id="A0A7M2SPN2"/>
<evidence type="ECO:0000259" key="3">
    <source>
        <dbReference type="Pfam" id="PF01757"/>
    </source>
</evidence>
<protein>
    <submittedName>
        <fullName evidence="4">Acyltransferase family protein</fullName>
    </submittedName>
</protein>
<feature type="transmembrane region" description="Helical" evidence="2">
    <location>
        <begin position="301"/>
        <end position="321"/>
    </location>
</feature>
<reference evidence="4 5" key="1">
    <citation type="submission" date="2020-10" db="EMBL/GenBank/DDBJ databases">
        <title>Streptomyces ferrugineus complate genome analysis.</title>
        <authorList>
            <person name="Anwar N."/>
        </authorList>
    </citation>
    <scope>NUCLEOTIDE SEQUENCE [LARGE SCALE GENOMIC DNA]</scope>
    <source>
        <strain evidence="4 5">CCTCC AA2014009</strain>
    </source>
</reference>
<feature type="domain" description="Acyltransferase 3" evidence="3">
    <location>
        <begin position="52"/>
        <end position="354"/>
    </location>
</feature>
<evidence type="ECO:0000313" key="4">
    <source>
        <dbReference type="EMBL" id="QOV38327.1"/>
    </source>
</evidence>
<feature type="region of interest" description="Disordered" evidence="1">
    <location>
        <begin position="1"/>
        <end position="47"/>
    </location>
</feature>
<dbReference type="PANTHER" id="PTHR37312">
    <property type="entry name" value="MEMBRANE-BOUND ACYLTRANSFERASE YKRP-RELATED"/>
    <property type="match status" value="1"/>
</dbReference>
<evidence type="ECO:0000256" key="2">
    <source>
        <dbReference type="SAM" id="Phobius"/>
    </source>
</evidence>
<evidence type="ECO:0000256" key="1">
    <source>
        <dbReference type="SAM" id="MobiDB-lite"/>
    </source>
</evidence>
<keyword evidence="2" id="KW-0472">Membrane</keyword>
<proteinExistence type="predicted"/>
<sequence length="400" mass="45124">MTDSLRPHGNNRTPLPPTQQSADGVPSPRSPQSKQAQGDARAASGGAKQRDAFFDNAKYLAIVLVAIGHAWEPIKGDSRTLETMYTVVYTFHMPAFIIISGFFSRSFDASPGRLQRLITGVAVPYIVFETAYPLFKRWIDEDPSQEISLLDPWYLTWFLCALFIWRMTTPIWKMVRWPLPLALGLAMLATVSPEIGDDLDLQRVLQFLPYFVLGLCMKPEHFHMVRTRTMRIAAVPVGAVALAFGWWAVPRMNTAWFYHRDAAQELGAPWWAGPVMVLAMFGCSLLLTACFFAWVPGRHMWFTALGAGTLYGYLLHGFFVKAGDYQGWFEAAWLHRPLGEIFVTVVAAAGVTLLCTPPVQRVFRFAMEPRMEWAFKRDAGRLAREREKREGAAAREKVNA</sequence>
<feature type="transmembrane region" description="Helical" evidence="2">
    <location>
        <begin position="341"/>
        <end position="363"/>
    </location>
</feature>
<dbReference type="EMBL" id="CP063373">
    <property type="protein sequence ID" value="QOV38327.1"/>
    <property type="molecule type" value="Genomic_DNA"/>
</dbReference>
<keyword evidence="5" id="KW-1185">Reference proteome</keyword>
<dbReference type="InterPro" id="IPR052734">
    <property type="entry name" value="Nod_factor_acetyltransferase"/>
</dbReference>
<dbReference type="KEGG" id="sfeu:IM697_08050"/>
<keyword evidence="2" id="KW-0812">Transmembrane</keyword>
<dbReference type="RefSeq" id="WP_194046048.1">
    <property type="nucleotide sequence ID" value="NZ_CP063373.1"/>
</dbReference>
<keyword evidence="2" id="KW-1133">Transmembrane helix</keyword>
<name>A0A7M2SPN2_9ACTN</name>
<feature type="transmembrane region" description="Helical" evidence="2">
    <location>
        <begin position="83"/>
        <end position="104"/>
    </location>
</feature>
<feature type="transmembrane region" description="Helical" evidence="2">
    <location>
        <begin position="147"/>
        <end position="165"/>
    </location>
</feature>
<keyword evidence="4" id="KW-0012">Acyltransferase</keyword>
<dbReference type="InterPro" id="IPR002656">
    <property type="entry name" value="Acyl_transf_3_dom"/>
</dbReference>
<organism evidence="4 5">
    <name type="scientific">Streptomyces ferrugineus</name>
    <dbReference type="NCBI Taxonomy" id="1413221"/>
    <lineage>
        <taxon>Bacteria</taxon>
        <taxon>Bacillati</taxon>
        <taxon>Actinomycetota</taxon>
        <taxon>Actinomycetes</taxon>
        <taxon>Kitasatosporales</taxon>
        <taxon>Streptomycetaceae</taxon>
        <taxon>Streptomyces</taxon>
    </lineage>
</organism>
<dbReference type="GO" id="GO:0016747">
    <property type="term" value="F:acyltransferase activity, transferring groups other than amino-acyl groups"/>
    <property type="evidence" value="ECO:0007669"/>
    <property type="project" value="InterPro"/>
</dbReference>
<keyword evidence="4" id="KW-0808">Transferase</keyword>